<dbReference type="AlphaFoldDB" id="A0A8J6R6F9"/>
<dbReference type="Gene3D" id="2.60.40.790">
    <property type="match status" value="1"/>
</dbReference>
<name>A0A8J6R6F9_9BACT</name>
<evidence type="ECO:0000256" key="1">
    <source>
        <dbReference type="PROSITE-ProRule" id="PRU00285"/>
    </source>
</evidence>
<evidence type="ECO:0000259" key="3">
    <source>
        <dbReference type="PROSITE" id="PS01031"/>
    </source>
</evidence>
<evidence type="ECO:0000313" key="4">
    <source>
        <dbReference type="EMBL" id="MBD1401364.1"/>
    </source>
</evidence>
<keyword evidence="5" id="KW-1185">Reference proteome</keyword>
<dbReference type="PANTHER" id="PTHR11527">
    <property type="entry name" value="HEAT-SHOCK PROTEIN 20 FAMILY MEMBER"/>
    <property type="match status" value="1"/>
</dbReference>
<dbReference type="Pfam" id="PF00011">
    <property type="entry name" value="HSP20"/>
    <property type="match status" value="1"/>
</dbReference>
<reference evidence="4" key="1">
    <citation type="submission" date="2020-09" db="EMBL/GenBank/DDBJ databases">
        <title>Pelobacter alkaliphilus sp. nov., a novel anaerobic arsenate-reducing bacterium from terrestrial mud volcano.</title>
        <authorList>
            <person name="Khomyakova M.A."/>
            <person name="Merkel A.Y."/>
            <person name="Slobodkin A.I."/>
        </authorList>
    </citation>
    <scope>NUCLEOTIDE SEQUENCE</scope>
    <source>
        <strain evidence="4">M08fum</strain>
    </source>
</reference>
<gene>
    <name evidence="4" type="ORF">ICT70_11835</name>
</gene>
<dbReference type="Proteomes" id="UP000632828">
    <property type="component" value="Unassembled WGS sequence"/>
</dbReference>
<organism evidence="4 5">
    <name type="scientific">Pelovirga terrestris</name>
    <dbReference type="NCBI Taxonomy" id="2771352"/>
    <lineage>
        <taxon>Bacteria</taxon>
        <taxon>Pseudomonadati</taxon>
        <taxon>Thermodesulfobacteriota</taxon>
        <taxon>Desulfuromonadia</taxon>
        <taxon>Geobacterales</taxon>
        <taxon>Geobacteraceae</taxon>
        <taxon>Pelovirga</taxon>
    </lineage>
</organism>
<comment type="similarity">
    <text evidence="1 2">Belongs to the small heat shock protein (HSP20) family.</text>
</comment>
<evidence type="ECO:0000256" key="2">
    <source>
        <dbReference type="RuleBase" id="RU003616"/>
    </source>
</evidence>
<feature type="domain" description="SHSP" evidence="3">
    <location>
        <begin position="31"/>
        <end position="143"/>
    </location>
</feature>
<dbReference type="InterPro" id="IPR002068">
    <property type="entry name" value="A-crystallin/Hsp20_dom"/>
</dbReference>
<dbReference type="RefSeq" id="WP_191156912.1">
    <property type="nucleotide sequence ID" value="NZ_JACWUN010000014.1"/>
</dbReference>
<proteinExistence type="inferred from homology"/>
<sequence length="143" mass="16305">MKLTKWDPFREMEGMVGRQDWPFRGGALTPGEGADWAPRVDISETDQGFTIKADVPGVKREDVKITIEDRVLSIRGESRQEKEDKSEKMHRVERFYGSFSRSFTLPENVDIEKIDASFKDGLLHLVIPKVEAAKPKSVEVKIN</sequence>
<protein>
    <submittedName>
        <fullName evidence="4">Hsp20/alpha crystallin family protein</fullName>
    </submittedName>
</protein>
<dbReference type="CDD" id="cd06464">
    <property type="entry name" value="ACD_sHsps-like"/>
    <property type="match status" value="1"/>
</dbReference>
<dbReference type="PROSITE" id="PS01031">
    <property type="entry name" value="SHSP"/>
    <property type="match status" value="1"/>
</dbReference>
<dbReference type="InterPro" id="IPR008978">
    <property type="entry name" value="HSP20-like_chaperone"/>
</dbReference>
<dbReference type="SUPFAM" id="SSF49764">
    <property type="entry name" value="HSP20-like chaperones"/>
    <property type="match status" value="1"/>
</dbReference>
<dbReference type="EMBL" id="JACWUN010000014">
    <property type="protein sequence ID" value="MBD1401364.1"/>
    <property type="molecule type" value="Genomic_DNA"/>
</dbReference>
<comment type="caution">
    <text evidence="4">The sequence shown here is derived from an EMBL/GenBank/DDBJ whole genome shotgun (WGS) entry which is preliminary data.</text>
</comment>
<accession>A0A8J6R6F9</accession>
<dbReference type="InterPro" id="IPR031107">
    <property type="entry name" value="Small_HSP"/>
</dbReference>
<evidence type="ECO:0000313" key="5">
    <source>
        <dbReference type="Proteomes" id="UP000632828"/>
    </source>
</evidence>